<dbReference type="GO" id="GO:0016747">
    <property type="term" value="F:acyltransferase activity, transferring groups other than amino-acyl groups"/>
    <property type="evidence" value="ECO:0007669"/>
    <property type="project" value="InterPro"/>
</dbReference>
<keyword evidence="4" id="KW-1185">Reference proteome</keyword>
<dbReference type="GO" id="GO:0016787">
    <property type="term" value="F:hydrolase activity"/>
    <property type="evidence" value="ECO:0007669"/>
    <property type="project" value="UniProtKB-KW"/>
</dbReference>
<feature type="transmembrane region" description="Helical" evidence="1">
    <location>
        <begin position="232"/>
        <end position="254"/>
    </location>
</feature>
<dbReference type="AlphaFoldDB" id="A0A1Y6CTV9"/>
<accession>A0A1Y6CTV9</accession>
<feature type="transmembrane region" description="Helical" evidence="1">
    <location>
        <begin position="299"/>
        <end position="323"/>
    </location>
</feature>
<reference evidence="3 4" key="1">
    <citation type="submission" date="2016-12" db="EMBL/GenBank/DDBJ databases">
        <authorList>
            <person name="Song W.-J."/>
            <person name="Kurnit D.M."/>
        </authorList>
    </citation>
    <scope>NUCLEOTIDE SEQUENCE [LARGE SCALE GENOMIC DNA]</scope>
    <source>
        <strain evidence="3 4">175</strain>
    </source>
</reference>
<keyword evidence="1" id="KW-1133">Transmembrane helix</keyword>
<evidence type="ECO:0000259" key="2">
    <source>
        <dbReference type="Pfam" id="PF01757"/>
    </source>
</evidence>
<dbReference type="PANTHER" id="PTHR23028:SF134">
    <property type="entry name" value="PUTATIVE (AFU_ORTHOLOGUE AFUA_4G08520)-RELATED"/>
    <property type="match status" value="1"/>
</dbReference>
<feature type="transmembrane region" description="Helical" evidence="1">
    <location>
        <begin position="191"/>
        <end position="220"/>
    </location>
</feature>
<keyword evidence="1" id="KW-0472">Membrane</keyword>
<evidence type="ECO:0000313" key="3">
    <source>
        <dbReference type="EMBL" id="SMF93727.1"/>
    </source>
</evidence>
<dbReference type="InterPro" id="IPR002656">
    <property type="entry name" value="Acyl_transf_3_dom"/>
</dbReference>
<dbReference type="Pfam" id="PF01757">
    <property type="entry name" value="Acyl_transf_3"/>
    <property type="match status" value="1"/>
</dbReference>
<protein>
    <submittedName>
        <fullName evidence="3">Peptidoglycan/LPS O-acetylase OafA/YrhL, contains acyltransferase and SGNH-hydrolase domains</fullName>
    </submittedName>
</protein>
<dbReference type="EMBL" id="FXAM01000001">
    <property type="protein sequence ID" value="SMF93727.1"/>
    <property type="molecule type" value="Genomic_DNA"/>
</dbReference>
<proteinExistence type="predicted"/>
<keyword evidence="3" id="KW-0378">Hydrolase</keyword>
<dbReference type="OrthoDB" id="9767863at2"/>
<dbReference type="RefSeq" id="WP_085210524.1">
    <property type="nucleotide sequence ID" value="NZ_FXAM01000001.1"/>
</dbReference>
<dbReference type="Proteomes" id="UP000192923">
    <property type="component" value="Unassembled WGS sequence"/>
</dbReference>
<gene>
    <name evidence="3" type="ORF">SAMN02949497_1015</name>
</gene>
<evidence type="ECO:0000313" key="4">
    <source>
        <dbReference type="Proteomes" id="UP000192923"/>
    </source>
</evidence>
<keyword evidence="3" id="KW-0012">Acyltransferase</keyword>
<feature type="transmembrane region" description="Helical" evidence="1">
    <location>
        <begin position="84"/>
        <end position="102"/>
    </location>
</feature>
<feature type="transmembrane region" description="Helical" evidence="1">
    <location>
        <begin position="329"/>
        <end position="350"/>
    </location>
</feature>
<sequence>MPIKTRLEWLDGLRGWACIVVFLHHLVGAFLLEYLPEYKGPWNSFITDGGLAVSVFFVISGFALSVKGVYGEGGSLLVATTSRYFRLAIPVFAVSLIAFLLMKAHLIFNKDAARYLADLMRWDARTYNWIGDHFHTQPNFGGMLTFAFYECFFEYQPKTSYNSSLWTMQTELLGSYMLYAFIAIYRSHGKANWLVALILLVFFYLKNQKLACFWLGYILCELNKSHFDKRDFTSVGSEVLAFAIIATDGYISTWHRGFENHPKVMCLMAASIVLAVALSPRLKALLSSGLSLFLGKISFPLYLIQIVVICSWSSFLLIALPGLGLGKAITAGMILVTTAMICLVISRYLLAVETMSMRLSKAIALKLLP</sequence>
<feature type="transmembrane region" description="Helical" evidence="1">
    <location>
        <begin position="260"/>
        <end position="278"/>
    </location>
</feature>
<dbReference type="InterPro" id="IPR050879">
    <property type="entry name" value="Acyltransferase_3"/>
</dbReference>
<dbReference type="PANTHER" id="PTHR23028">
    <property type="entry name" value="ACETYLTRANSFERASE"/>
    <property type="match status" value="1"/>
</dbReference>
<name>A0A1Y6CTV9_9GAMM</name>
<evidence type="ECO:0000256" key="1">
    <source>
        <dbReference type="SAM" id="Phobius"/>
    </source>
</evidence>
<organism evidence="3 4">
    <name type="scientific">Methylomagnum ishizawai</name>
    <dbReference type="NCBI Taxonomy" id="1760988"/>
    <lineage>
        <taxon>Bacteria</taxon>
        <taxon>Pseudomonadati</taxon>
        <taxon>Pseudomonadota</taxon>
        <taxon>Gammaproteobacteria</taxon>
        <taxon>Methylococcales</taxon>
        <taxon>Methylococcaceae</taxon>
        <taxon>Methylomagnum</taxon>
    </lineage>
</organism>
<keyword evidence="1" id="KW-0812">Transmembrane</keyword>
<feature type="transmembrane region" description="Helical" evidence="1">
    <location>
        <begin position="44"/>
        <end position="64"/>
    </location>
</feature>
<feature type="domain" description="Acyltransferase 3" evidence="2">
    <location>
        <begin position="8"/>
        <end position="342"/>
    </location>
</feature>
<dbReference type="STRING" id="1760988.SAMN02949497_1015"/>
<keyword evidence="3" id="KW-0808">Transferase</keyword>
<feature type="transmembrane region" description="Helical" evidence="1">
    <location>
        <begin position="12"/>
        <end position="32"/>
    </location>
</feature>